<gene>
    <name evidence="2" type="ORF">VTK73DRAFT_4708</name>
</gene>
<feature type="compositionally biased region" description="Polar residues" evidence="1">
    <location>
        <begin position="1"/>
        <end position="17"/>
    </location>
</feature>
<comment type="caution">
    <text evidence="2">The sequence shown here is derived from an EMBL/GenBank/DDBJ whole genome shotgun (WGS) entry which is preliminary data.</text>
</comment>
<evidence type="ECO:0000313" key="2">
    <source>
        <dbReference type="EMBL" id="KAL1837375.1"/>
    </source>
</evidence>
<dbReference type="Proteomes" id="UP001586593">
    <property type="component" value="Unassembled WGS sequence"/>
</dbReference>
<proteinExistence type="predicted"/>
<reference evidence="2 3" key="1">
    <citation type="journal article" date="2024" name="Commun. Biol.">
        <title>Comparative genomic analysis of thermophilic fungi reveals convergent evolutionary adaptations and gene losses.</title>
        <authorList>
            <person name="Steindorff A.S."/>
            <person name="Aguilar-Pontes M.V."/>
            <person name="Robinson A.J."/>
            <person name="Andreopoulos B."/>
            <person name="LaButti K."/>
            <person name="Kuo A."/>
            <person name="Mondo S."/>
            <person name="Riley R."/>
            <person name="Otillar R."/>
            <person name="Haridas S."/>
            <person name="Lipzen A."/>
            <person name="Grimwood J."/>
            <person name="Schmutz J."/>
            <person name="Clum A."/>
            <person name="Reid I.D."/>
            <person name="Moisan M.C."/>
            <person name="Butler G."/>
            <person name="Nguyen T.T.M."/>
            <person name="Dewar K."/>
            <person name="Conant G."/>
            <person name="Drula E."/>
            <person name="Henrissat B."/>
            <person name="Hansel C."/>
            <person name="Singer S."/>
            <person name="Hutchinson M.I."/>
            <person name="de Vries R.P."/>
            <person name="Natvig D.O."/>
            <person name="Powell A.J."/>
            <person name="Tsang A."/>
            <person name="Grigoriev I.V."/>
        </authorList>
    </citation>
    <scope>NUCLEOTIDE SEQUENCE [LARGE SCALE GENOMIC DNA]</scope>
    <source>
        <strain evidence="2 3">ATCC 24622</strain>
    </source>
</reference>
<accession>A0ABR3V6J9</accession>
<keyword evidence="3" id="KW-1185">Reference proteome</keyword>
<evidence type="ECO:0000256" key="1">
    <source>
        <dbReference type="SAM" id="MobiDB-lite"/>
    </source>
</evidence>
<name>A0ABR3V6J9_9PEZI</name>
<dbReference type="EMBL" id="JAZHXJ010002657">
    <property type="protein sequence ID" value="KAL1837375.1"/>
    <property type="molecule type" value="Genomic_DNA"/>
</dbReference>
<organism evidence="2 3">
    <name type="scientific">Phialemonium thermophilum</name>
    <dbReference type="NCBI Taxonomy" id="223376"/>
    <lineage>
        <taxon>Eukaryota</taxon>
        <taxon>Fungi</taxon>
        <taxon>Dikarya</taxon>
        <taxon>Ascomycota</taxon>
        <taxon>Pezizomycotina</taxon>
        <taxon>Sordariomycetes</taxon>
        <taxon>Sordariomycetidae</taxon>
        <taxon>Cephalothecales</taxon>
        <taxon>Cephalothecaceae</taxon>
        <taxon>Phialemonium</taxon>
    </lineage>
</organism>
<sequence length="92" mass="10130">MTPTGDPSVQDLTSSEEVPTIGRYGSFTFSPKPDEFVPFESLADLPTPDYLTGSSEQPRHRDLAYTSPVYVPLPPGYHSGTERTTELIHEGM</sequence>
<protein>
    <submittedName>
        <fullName evidence="2">Uncharacterized protein</fullName>
    </submittedName>
</protein>
<feature type="region of interest" description="Disordered" evidence="1">
    <location>
        <begin position="1"/>
        <end position="26"/>
    </location>
</feature>
<evidence type="ECO:0000313" key="3">
    <source>
        <dbReference type="Proteomes" id="UP001586593"/>
    </source>
</evidence>